<accession>A9UVD2</accession>
<dbReference type="SUPFAM" id="SSF50729">
    <property type="entry name" value="PH domain-like"/>
    <property type="match status" value="1"/>
</dbReference>
<dbReference type="PANTHER" id="PTHR23176:SF129">
    <property type="entry name" value="RHO GTPASE ACTIVATING PROTEIN AT 16F, ISOFORM E-RELATED"/>
    <property type="match status" value="1"/>
</dbReference>
<name>A9UVD2_MONBE</name>
<proteinExistence type="predicted"/>
<keyword evidence="4" id="KW-1185">Reference proteome</keyword>
<dbReference type="InParanoid" id="A9UVD2"/>
<dbReference type="RefSeq" id="XP_001744359.1">
    <property type="nucleotide sequence ID" value="XM_001744307.1"/>
</dbReference>
<keyword evidence="1" id="KW-0343">GTPase activation</keyword>
<dbReference type="Gene3D" id="2.30.29.30">
    <property type="entry name" value="Pleckstrin-homology domain (PH domain)/Phosphotyrosine-binding domain (PTB)"/>
    <property type="match status" value="1"/>
</dbReference>
<dbReference type="InterPro" id="IPR000198">
    <property type="entry name" value="RhoGAP_dom"/>
</dbReference>
<dbReference type="InterPro" id="IPR011993">
    <property type="entry name" value="PH-like_dom_sf"/>
</dbReference>
<evidence type="ECO:0000259" key="2">
    <source>
        <dbReference type="PROSITE" id="PS50238"/>
    </source>
</evidence>
<evidence type="ECO:0000256" key="1">
    <source>
        <dbReference type="ARBA" id="ARBA00022468"/>
    </source>
</evidence>
<evidence type="ECO:0000313" key="4">
    <source>
        <dbReference type="Proteomes" id="UP000001357"/>
    </source>
</evidence>
<dbReference type="eggNOG" id="KOG1450">
    <property type="taxonomic scope" value="Eukaryota"/>
</dbReference>
<dbReference type="PROSITE" id="PS50238">
    <property type="entry name" value="RHOGAP"/>
    <property type="match status" value="1"/>
</dbReference>
<reference evidence="3 4" key="1">
    <citation type="journal article" date="2008" name="Nature">
        <title>The genome of the choanoflagellate Monosiga brevicollis and the origin of metazoans.</title>
        <authorList>
            <consortium name="JGI Sequencing"/>
            <person name="King N."/>
            <person name="Westbrook M.J."/>
            <person name="Young S.L."/>
            <person name="Kuo A."/>
            <person name="Abedin M."/>
            <person name="Chapman J."/>
            <person name="Fairclough S."/>
            <person name="Hellsten U."/>
            <person name="Isogai Y."/>
            <person name="Letunic I."/>
            <person name="Marr M."/>
            <person name="Pincus D."/>
            <person name="Putnam N."/>
            <person name="Rokas A."/>
            <person name="Wright K.J."/>
            <person name="Zuzow R."/>
            <person name="Dirks W."/>
            <person name="Good M."/>
            <person name="Goodstein D."/>
            <person name="Lemons D."/>
            <person name="Li W."/>
            <person name="Lyons J.B."/>
            <person name="Morris A."/>
            <person name="Nichols S."/>
            <person name="Richter D.J."/>
            <person name="Salamov A."/>
            <person name="Bork P."/>
            <person name="Lim W.A."/>
            <person name="Manning G."/>
            <person name="Miller W.T."/>
            <person name="McGinnis W."/>
            <person name="Shapiro H."/>
            <person name="Tjian R."/>
            <person name="Grigoriev I.V."/>
            <person name="Rokhsar D."/>
        </authorList>
    </citation>
    <scope>NUCLEOTIDE SEQUENCE [LARGE SCALE GENOMIC DNA]</scope>
    <source>
        <strain evidence="4">MX1 / ATCC 50154</strain>
    </source>
</reference>
<dbReference type="Proteomes" id="UP000001357">
    <property type="component" value="Unassembled WGS sequence"/>
</dbReference>
<dbReference type="EMBL" id="CH991546">
    <property type="protein sequence ID" value="EDQ91062.1"/>
    <property type="molecule type" value="Genomic_DNA"/>
</dbReference>
<feature type="non-terminal residue" evidence="3">
    <location>
        <position position="224"/>
    </location>
</feature>
<dbReference type="AlphaFoldDB" id="A9UVD2"/>
<protein>
    <recommendedName>
        <fullName evidence="2">Rho-GAP domain-containing protein</fullName>
    </recommendedName>
</protein>
<sequence>MSDHVHQFGFLERKPIRENGIPSKARRWTKYYAGINQNHLVFYYSKKDLDRGRSPALRFALDTAEVRLEDHARRGEVISFGNDRDRMLLQAPLADLEDWLVALLPADKSLAARRAAASPKETVKSRLNRWLGNRARKQDLMERGILQEPVFGGSLAATVEHEHDIASLPGIPEIVVKCITRIDRSLTEQGIYRVSGHSSDVQAMVAQANKDVTLAMVEDLNDVH</sequence>
<dbReference type="GeneID" id="5889422"/>
<dbReference type="SUPFAM" id="SSF48350">
    <property type="entry name" value="GTPase activation domain, GAP"/>
    <property type="match status" value="1"/>
</dbReference>
<dbReference type="KEGG" id="mbr:MONBRDRAFT_36399"/>
<feature type="domain" description="Rho-GAP" evidence="2">
    <location>
        <begin position="153"/>
        <end position="224"/>
    </location>
</feature>
<dbReference type="Pfam" id="PF00620">
    <property type="entry name" value="RhoGAP"/>
    <property type="match status" value="1"/>
</dbReference>
<evidence type="ECO:0000313" key="3">
    <source>
        <dbReference type="EMBL" id="EDQ91062.1"/>
    </source>
</evidence>
<dbReference type="PANTHER" id="PTHR23176">
    <property type="entry name" value="RHO/RAC/CDC GTPASE-ACTIVATING PROTEIN"/>
    <property type="match status" value="1"/>
</dbReference>
<organism evidence="3 4">
    <name type="scientific">Monosiga brevicollis</name>
    <name type="common">Choanoflagellate</name>
    <dbReference type="NCBI Taxonomy" id="81824"/>
    <lineage>
        <taxon>Eukaryota</taxon>
        <taxon>Choanoflagellata</taxon>
        <taxon>Craspedida</taxon>
        <taxon>Salpingoecidae</taxon>
        <taxon>Monosiga</taxon>
    </lineage>
</organism>
<dbReference type="InterPro" id="IPR050729">
    <property type="entry name" value="Rho-GAP"/>
</dbReference>
<dbReference type="STRING" id="81824.A9UVD2"/>
<dbReference type="Gene3D" id="1.10.555.10">
    <property type="entry name" value="Rho GTPase activation protein"/>
    <property type="match status" value="1"/>
</dbReference>
<dbReference type="GO" id="GO:0005096">
    <property type="term" value="F:GTPase activator activity"/>
    <property type="evidence" value="ECO:0007669"/>
    <property type="project" value="UniProtKB-KW"/>
</dbReference>
<dbReference type="InterPro" id="IPR008936">
    <property type="entry name" value="Rho_GTPase_activation_prot"/>
</dbReference>
<gene>
    <name evidence="3" type="ORF">MONBRDRAFT_36399</name>
</gene>
<dbReference type="GO" id="GO:0007165">
    <property type="term" value="P:signal transduction"/>
    <property type="evidence" value="ECO:0007669"/>
    <property type="project" value="InterPro"/>
</dbReference>